<evidence type="ECO:0000259" key="4">
    <source>
        <dbReference type="Pfam" id="PF25888"/>
    </source>
</evidence>
<protein>
    <submittedName>
        <fullName evidence="5">Replication initiation and membrane attachment protein</fullName>
    </submittedName>
</protein>
<dbReference type="Pfam" id="PF25888">
    <property type="entry name" value="WHD_DnaB"/>
    <property type="match status" value="1"/>
</dbReference>
<evidence type="ECO:0000259" key="3">
    <source>
        <dbReference type="Pfam" id="PF07261"/>
    </source>
</evidence>
<gene>
    <name evidence="5" type="ORF">GKZ89_05665</name>
</gene>
<accession>A0A7X2V4A0</accession>
<comment type="similarity">
    <text evidence="1">Belongs to the DnaB/DnaD family.</text>
</comment>
<feature type="region of interest" description="Disordered" evidence="2">
    <location>
        <begin position="410"/>
        <end position="457"/>
    </location>
</feature>
<feature type="domain" description="DnaB/C C-terminal" evidence="3">
    <location>
        <begin position="338"/>
        <end position="396"/>
    </location>
</feature>
<evidence type="ECO:0000256" key="2">
    <source>
        <dbReference type="SAM" id="MobiDB-lite"/>
    </source>
</evidence>
<keyword evidence="6" id="KW-1185">Reference proteome</keyword>
<dbReference type="EMBL" id="WMIB01000003">
    <property type="protein sequence ID" value="MTH52891.1"/>
    <property type="molecule type" value="Genomic_DNA"/>
</dbReference>
<organism evidence="5 6">
    <name type="scientific">Metabacillus mangrovi</name>
    <dbReference type="NCBI Taxonomy" id="1491830"/>
    <lineage>
        <taxon>Bacteria</taxon>
        <taxon>Bacillati</taxon>
        <taxon>Bacillota</taxon>
        <taxon>Bacilli</taxon>
        <taxon>Bacillales</taxon>
        <taxon>Bacillaceae</taxon>
        <taxon>Metabacillus</taxon>
    </lineage>
</organism>
<evidence type="ECO:0000256" key="1">
    <source>
        <dbReference type="ARBA" id="ARBA00093462"/>
    </source>
</evidence>
<dbReference type="InterPro" id="IPR058660">
    <property type="entry name" value="WHD_DnaB"/>
</dbReference>
<name>A0A7X2V4A0_9BACI</name>
<reference evidence="5 6" key="1">
    <citation type="journal article" date="2017" name="Int. J. Syst. Evol. Microbiol.">
        <title>Bacillus mangrovi sp. nov., isolated from a sediment sample from a mangrove forest.</title>
        <authorList>
            <person name="Gupta V."/>
            <person name="Singh P.K."/>
            <person name="Korpole S."/>
            <person name="Tanuku N.R.S."/>
            <person name="Pinnaka A.K."/>
        </authorList>
    </citation>
    <scope>NUCLEOTIDE SEQUENCE [LARGE SCALE GENOMIC DNA]</scope>
    <source>
        <strain evidence="5 6">KCTC 33872</strain>
    </source>
</reference>
<proteinExistence type="inferred from homology"/>
<feature type="domain" description="Replicative helicase loading/DNA remodeling protein DnaB N-terminal winged helix" evidence="4">
    <location>
        <begin position="30"/>
        <end position="221"/>
    </location>
</feature>
<comment type="caution">
    <text evidence="5">The sequence shown here is derived from an EMBL/GenBank/DDBJ whole genome shotgun (WGS) entry which is preliminary data.</text>
</comment>
<dbReference type="Proteomes" id="UP000434639">
    <property type="component" value="Unassembled WGS sequence"/>
</dbReference>
<dbReference type="AlphaFoldDB" id="A0A7X2V4A0"/>
<dbReference type="InterPro" id="IPR006343">
    <property type="entry name" value="DnaB/C_C"/>
</dbReference>
<sequence length="477" mass="55290">MGRNNGVDYHWKELIPGDRYRSKCSGMLHEYDRKLATMLYQPLLGTAALGLYMTLWAELEQDRLWGQEHTHHRLMALTQMSLKSFYAERIKLEAIGLLSTYVKEEQDSRIFYYELRSPLKPNEFFNDGMLNIYLYNRVGHTTYMQLKRFFTDEEREAGENVTRSFDEVFYSLQPSEISLQEEEGPGENQTYIKDAEKTEPSFSEAAFDFDLLFEGLSQSVISKKSITPAVKETIIKLSYVYGIDPLNMQNLLMDSLQPDETIDRELLRKCARDWYDFQYGKQTPKLAEINKVQPVKHRTVLDQGELTTEQMMIRQLETMTPYQYLKDVYEGAEPTLADLQVIEEVMLQQKLLPGVANVLIYYVMLKSDMKLSKGYVQRIAGHWARKKITTVAGAIELAKTENKKYLEWAEGKSRSSSGGRKPIRSEMVPEWMKEKENTAGEPAVPSKEENGTEDLEAEKLKIEEWIKNFKSPPKNDS</sequence>
<dbReference type="OrthoDB" id="2082007at2"/>
<evidence type="ECO:0000313" key="5">
    <source>
        <dbReference type="EMBL" id="MTH52891.1"/>
    </source>
</evidence>
<evidence type="ECO:0000313" key="6">
    <source>
        <dbReference type="Proteomes" id="UP000434639"/>
    </source>
</evidence>
<dbReference type="Pfam" id="PF07261">
    <property type="entry name" value="DnaB_2"/>
    <property type="match status" value="1"/>
</dbReference>